<protein>
    <recommendedName>
        <fullName evidence="4">YlaF family protein</fullName>
    </recommendedName>
</protein>
<evidence type="ECO:0008006" key="4">
    <source>
        <dbReference type="Google" id="ProtNLM"/>
    </source>
</evidence>
<keyword evidence="1" id="KW-0812">Transmembrane</keyword>
<evidence type="ECO:0000256" key="1">
    <source>
        <dbReference type="SAM" id="Phobius"/>
    </source>
</evidence>
<gene>
    <name evidence="2" type="ORF">DS031_10820</name>
</gene>
<keyword evidence="3" id="KW-1185">Reference proteome</keyword>
<evidence type="ECO:0000313" key="2">
    <source>
        <dbReference type="EMBL" id="RBW69409.1"/>
    </source>
</evidence>
<feature type="transmembrane region" description="Helical" evidence="1">
    <location>
        <begin position="7"/>
        <end position="26"/>
    </location>
</feature>
<dbReference type="EMBL" id="QOCW01000010">
    <property type="protein sequence ID" value="RBW69409.1"/>
    <property type="molecule type" value="Genomic_DNA"/>
</dbReference>
<keyword evidence="1" id="KW-1133">Transmembrane helix</keyword>
<dbReference type="Proteomes" id="UP000253314">
    <property type="component" value="Unassembled WGS sequence"/>
</dbReference>
<dbReference type="RefSeq" id="WP_113806099.1">
    <property type="nucleotide sequence ID" value="NZ_QOCW01000010.1"/>
</dbReference>
<dbReference type="AlphaFoldDB" id="A0A366XXA8"/>
<evidence type="ECO:0000313" key="3">
    <source>
        <dbReference type="Proteomes" id="UP000253314"/>
    </source>
</evidence>
<proteinExistence type="predicted"/>
<name>A0A366XXA8_9BACI</name>
<feature type="transmembrane region" description="Helical" evidence="1">
    <location>
        <begin position="32"/>
        <end position="51"/>
    </location>
</feature>
<reference evidence="2 3" key="1">
    <citation type="submission" date="2018-07" db="EMBL/GenBank/DDBJ databases">
        <title>Lottiidibacillus patelloidae gen. nov., sp. nov., isolated from the intestinal tract of a marine limpet and the reclassification of B. taeanensis BH030017T, B. algicola KMM 3737T and B. hwajinpoensis SW-72T as genus Lottiidibacillus.</title>
        <authorList>
            <person name="Liu R."/>
            <person name="Huang Z."/>
        </authorList>
    </citation>
    <scope>NUCLEOTIDE SEQUENCE [LARGE SCALE GENOMIC DNA]</scope>
    <source>
        <strain evidence="2 3">BH030017</strain>
    </source>
</reference>
<dbReference type="Pfam" id="PF17259">
    <property type="entry name" value="DUF5325"/>
    <property type="match status" value="1"/>
</dbReference>
<organism evidence="2 3">
    <name type="scientific">Bacillus taeanensis</name>
    <dbReference type="NCBI Taxonomy" id="273032"/>
    <lineage>
        <taxon>Bacteria</taxon>
        <taxon>Bacillati</taxon>
        <taxon>Bacillota</taxon>
        <taxon>Bacilli</taxon>
        <taxon>Bacillales</taxon>
        <taxon>Bacillaceae</taxon>
        <taxon>Bacillus</taxon>
    </lineage>
</organism>
<accession>A0A366XXA8</accession>
<comment type="caution">
    <text evidence="2">The sequence shown here is derived from an EMBL/GenBank/DDBJ whole genome shotgun (WGS) entry which is preliminary data.</text>
</comment>
<keyword evidence="1" id="KW-0472">Membrane</keyword>
<dbReference type="InterPro" id="IPR035211">
    <property type="entry name" value="DUF5325"/>
</dbReference>
<sequence>MNKQNAFFLFLAVLVVFFILLVGVLIAEGQGIAAVLSFLASFVLMGVGFRLKKKWNTQADQ</sequence>